<evidence type="ECO:0000313" key="12">
    <source>
        <dbReference type="Proteomes" id="UP000009047"/>
    </source>
</evidence>
<dbReference type="SUPFAM" id="SSF56322">
    <property type="entry name" value="ADC synthase"/>
    <property type="match status" value="1"/>
</dbReference>
<comment type="function">
    <text evidence="7">Part of a heterotetrameric complex that catalyzes the two-step biosynthesis of anthranilate, an intermediate in the biosynthesis of L-tryptophan. In the first step, the glutamine-binding beta subunit (TrpG) of anthranilate synthase (AS) provides the glutamine amidotransferase activity which generates ammonia as a substrate that, along with chorismate, is used in the second step, catalyzed by the large alpha subunit of AS (TrpE) to produce anthranilate. In the absence of TrpG, TrpE can synthesize anthranilate directly from chorismate and high concentrations of ammonia.</text>
</comment>
<dbReference type="EMBL" id="CP002085">
    <property type="protein sequence ID" value="ADK86566.1"/>
    <property type="molecule type" value="Genomic_DNA"/>
</dbReference>
<evidence type="ECO:0000256" key="2">
    <source>
        <dbReference type="ARBA" id="ARBA00011575"/>
    </source>
</evidence>
<reference evidence="11 12" key="1">
    <citation type="journal article" date="2010" name="Stand. Genomic Sci.">
        <title>Complete genome sequence of Desulfarculus baarsii type strain (2st14).</title>
        <authorList>
            <person name="Sun H."/>
            <person name="Spring S."/>
            <person name="Lapidus A."/>
            <person name="Davenport K."/>
            <person name="Del Rio T.G."/>
            <person name="Tice H."/>
            <person name="Nolan M."/>
            <person name="Copeland A."/>
            <person name="Cheng J.F."/>
            <person name="Lucas S."/>
            <person name="Tapia R."/>
            <person name="Goodwin L."/>
            <person name="Pitluck S."/>
            <person name="Ivanova N."/>
            <person name="Pagani I."/>
            <person name="Mavromatis K."/>
            <person name="Ovchinnikova G."/>
            <person name="Pati A."/>
            <person name="Chen A."/>
            <person name="Palaniappan K."/>
            <person name="Hauser L."/>
            <person name="Chang Y.J."/>
            <person name="Jeffries C.D."/>
            <person name="Detter J.C."/>
            <person name="Han C."/>
            <person name="Rohde M."/>
            <person name="Brambilla E."/>
            <person name="Goker M."/>
            <person name="Woyke T."/>
            <person name="Bristow J."/>
            <person name="Eisen J.A."/>
            <person name="Markowitz V."/>
            <person name="Hugenholtz P."/>
            <person name="Kyrpides N.C."/>
            <person name="Klenk H.P."/>
            <person name="Land M."/>
        </authorList>
    </citation>
    <scope>NUCLEOTIDE SEQUENCE [LARGE SCALE GENOMIC DNA]</scope>
    <source>
        <strain evidence="12">ATCC 33931 / DSM 2075 / LMG 7858 / VKM B-1802 / 2st14</strain>
    </source>
</reference>
<gene>
    <name evidence="11" type="ordered locus">Deba_3213</name>
</gene>
<keyword evidence="4" id="KW-0479">Metal-binding</keyword>
<dbReference type="InterPro" id="IPR019999">
    <property type="entry name" value="Anth_synth_I-like"/>
</dbReference>
<dbReference type="AlphaFoldDB" id="E1QLY1"/>
<dbReference type="HOGENOM" id="CLU_006493_9_3_7"/>
<dbReference type="Gene3D" id="3.60.120.10">
    <property type="entry name" value="Anthranilate synthase"/>
    <property type="match status" value="1"/>
</dbReference>
<dbReference type="Proteomes" id="UP000009047">
    <property type="component" value="Chromosome"/>
</dbReference>
<evidence type="ECO:0000256" key="4">
    <source>
        <dbReference type="ARBA" id="ARBA00022723"/>
    </source>
</evidence>
<dbReference type="InterPro" id="IPR005801">
    <property type="entry name" value="ADC_synthase"/>
</dbReference>
<dbReference type="eggNOG" id="COG0147">
    <property type="taxonomic scope" value="Bacteria"/>
</dbReference>
<name>E1QLY1_DESB2</name>
<comment type="cofactor">
    <cofactor evidence="1">
        <name>Mg(2+)</name>
        <dbReference type="ChEBI" id="CHEBI:18420"/>
    </cofactor>
</comment>
<evidence type="ECO:0000259" key="10">
    <source>
        <dbReference type="Pfam" id="PF04715"/>
    </source>
</evidence>
<dbReference type="InterPro" id="IPR006805">
    <property type="entry name" value="Anth_synth_I_N"/>
</dbReference>
<dbReference type="STRING" id="644282.Deba_3213"/>
<organism evidence="11 12">
    <name type="scientific">Desulfarculus baarsii (strain ATCC 33931 / DSM 2075 / LMG 7858 / VKM B-1802 / 2st14)</name>
    <dbReference type="NCBI Taxonomy" id="644282"/>
    <lineage>
        <taxon>Bacteria</taxon>
        <taxon>Pseudomonadati</taxon>
        <taxon>Thermodesulfobacteriota</taxon>
        <taxon>Desulfarculia</taxon>
        <taxon>Desulfarculales</taxon>
        <taxon>Desulfarculaceae</taxon>
        <taxon>Desulfarculus</taxon>
    </lineage>
</organism>
<dbReference type="RefSeq" id="WP_013260002.1">
    <property type="nucleotide sequence ID" value="NC_014365.1"/>
</dbReference>
<keyword evidence="6 11" id="KW-0456">Lyase</keyword>
<feature type="domain" description="Chorismate-utilising enzyme C-terminal" evidence="9">
    <location>
        <begin position="194"/>
        <end position="446"/>
    </location>
</feature>
<proteinExistence type="predicted"/>
<evidence type="ECO:0000256" key="3">
    <source>
        <dbReference type="ARBA" id="ARBA00020653"/>
    </source>
</evidence>
<accession>E1QLY1</accession>
<dbReference type="Pfam" id="PF04715">
    <property type="entry name" value="Anth_synt_I_N"/>
    <property type="match status" value="1"/>
</dbReference>
<evidence type="ECO:0000256" key="1">
    <source>
        <dbReference type="ARBA" id="ARBA00001946"/>
    </source>
</evidence>
<protein>
    <recommendedName>
        <fullName evidence="3">Anthranilate synthase component 1</fullName>
    </recommendedName>
</protein>
<feature type="domain" description="Anthranilate synthase component I N-terminal" evidence="10">
    <location>
        <begin position="14"/>
        <end position="151"/>
    </location>
</feature>
<comment type="catalytic activity">
    <reaction evidence="8">
        <text>chorismate + L-glutamine = anthranilate + pyruvate + L-glutamate + H(+)</text>
        <dbReference type="Rhea" id="RHEA:21732"/>
        <dbReference type="ChEBI" id="CHEBI:15361"/>
        <dbReference type="ChEBI" id="CHEBI:15378"/>
        <dbReference type="ChEBI" id="CHEBI:16567"/>
        <dbReference type="ChEBI" id="CHEBI:29748"/>
        <dbReference type="ChEBI" id="CHEBI:29985"/>
        <dbReference type="ChEBI" id="CHEBI:58359"/>
        <dbReference type="EC" id="4.1.3.27"/>
    </reaction>
</comment>
<dbReference type="GO" id="GO:0046872">
    <property type="term" value="F:metal ion binding"/>
    <property type="evidence" value="ECO:0007669"/>
    <property type="project" value="UniProtKB-KW"/>
</dbReference>
<dbReference type="OrthoDB" id="9803598at2"/>
<comment type="subunit">
    <text evidence="2">Heterotetramer consisting of two non-identical subunits: a beta subunit (TrpG) and a large alpha subunit (TrpE).</text>
</comment>
<evidence type="ECO:0000313" key="11">
    <source>
        <dbReference type="EMBL" id="ADK86566.1"/>
    </source>
</evidence>
<evidence type="ECO:0000256" key="6">
    <source>
        <dbReference type="ARBA" id="ARBA00023239"/>
    </source>
</evidence>
<evidence type="ECO:0000256" key="5">
    <source>
        <dbReference type="ARBA" id="ARBA00022842"/>
    </source>
</evidence>
<dbReference type="InterPro" id="IPR015890">
    <property type="entry name" value="Chorismate_C"/>
</dbReference>
<dbReference type="PANTHER" id="PTHR11236">
    <property type="entry name" value="AMINOBENZOATE/ANTHRANILATE SYNTHASE"/>
    <property type="match status" value="1"/>
</dbReference>
<evidence type="ECO:0000259" key="9">
    <source>
        <dbReference type="Pfam" id="PF00425"/>
    </source>
</evidence>
<evidence type="ECO:0000256" key="7">
    <source>
        <dbReference type="ARBA" id="ARBA00025634"/>
    </source>
</evidence>
<keyword evidence="12" id="KW-1185">Reference proteome</keyword>
<dbReference type="PRINTS" id="PR00095">
    <property type="entry name" value="ANTSNTHASEI"/>
</dbReference>
<evidence type="ECO:0000256" key="8">
    <source>
        <dbReference type="ARBA" id="ARBA00047683"/>
    </source>
</evidence>
<sequence length="462" mass="50087">MAELTALTMELLADTETPVSAYLKLCAGQGGSFLMESGEWSETAGRYSVVAWRPLAGLRLGSAGVELTVGDQKAMHPAAEFFPLLRRIRAELKVDLPAGLPFAGALVGYVGWEAALLLERLPGAMTDEPPTAQLAYPSRLVIFDHLRRALVLVAIDQSAQACQDGLAETRQRLLGPLPAPPGPASLELRDPPPERYAAMVRRAKEYILDGDIFQVVPSDRFEGESDMDPLSVYRWLRVKSPSPYMFYLNFGDLRLVGSSPETMIKVNGGRLKLKPIAGTRGRSADPVKDKALEDEMLASEKERAEHLMLVDLGRNDAGRVCRYGSVGVDPFMIVERYSHVMHMVSEVGGDLLPELDEVDAFMAAFPAGTVSGAPKVRAMEIIHELEQSPRGPYGGAVGFFGPGRNLDTCLAIRIIQFMGQKITVQVGAGIVADSVPAYEYKELQHKAAQSLAALRLAAQGGV</sequence>
<dbReference type="Pfam" id="PF00425">
    <property type="entry name" value="Chorismate_bind"/>
    <property type="match status" value="1"/>
</dbReference>
<dbReference type="PANTHER" id="PTHR11236:SF48">
    <property type="entry name" value="ISOCHORISMATE SYNTHASE MENF"/>
    <property type="match status" value="1"/>
</dbReference>
<dbReference type="KEGG" id="dbr:Deba_3213"/>
<keyword evidence="5" id="KW-0460">Magnesium</keyword>
<dbReference type="GO" id="GO:0000162">
    <property type="term" value="P:L-tryptophan biosynthetic process"/>
    <property type="evidence" value="ECO:0007669"/>
    <property type="project" value="TreeGrafter"/>
</dbReference>
<dbReference type="GO" id="GO:0004049">
    <property type="term" value="F:anthranilate synthase activity"/>
    <property type="evidence" value="ECO:0007669"/>
    <property type="project" value="UniProtKB-EC"/>
</dbReference>